<dbReference type="InterPro" id="IPR011009">
    <property type="entry name" value="Kinase-like_dom_sf"/>
</dbReference>
<evidence type="ECO:0000256" key="1">
    <source>
        <dbReference type="ARBA" id="ARBA00022527"/>
    </source>
</evidence>
<dbReference type="PROSITE" id="PS50011">
    <property type="entry name" value="PROTEIN_KINASE_DOM"/>
    <property type="match status" value="1"/>
</dbReference>
<dbReference type="EMBL" id="HBGF01047359">
    <property type="protein sequence ID" value="CAD9148776.1"/>
    <property type="molecule type" value="Transcribed_RNA"/>
</dbReference>
<keyword evidence="2" id="KW-0808">Transferase</keyword>
<dbReference type="PROSITE" id="PS00107">
    <property type="entry name" value="PROTEIN_KINASE_ATP"/>
    <property type="match status" value="1"/>
</dbReference>
<keyword evidence="1" id="KW-0723">Serine/threonine-protein kinase</keyword>
<feature type="region of interest" description="Disordered" evidence="7">
    <location>
        <begin position="1"/>
        <end position="33"/>
    </location>
</feature>
<dbReference type="SUPFAM" id="SSF56112">
    <property type="entry name" value="Protein kinase-like (PK-like)"/>
    <property type="match status" value="1"/>
</dbReference>
<feature type="region of interest" description="Disordered" evidence="7">
    <location>
        <begin position="420"/>
        <end position="440"/>
    </location>
</feature>
<dbReference type="SMART" id="SM00220">
    <property type="entry name" value="S_TKc"/>
    <property type="match status" value="1"/>
</dbReference>
<gene>
    <name evidence="9" type="ORF">NDES1114_LOCUS31653</name>
</gene>
<dbReference type="AlphaFoldDB" id="A0A7S1QUH5"/>
<dbReference type="PANTHER" id="PTHR11584">
    <property type="entry name" value="SERINE/THREONINE PROTEIN KINASE"/>
    <property type="match status" value="1"/>
</dbReference>
<protein>
    <recommendedName>
        <fullName evidence="8">Protein kinase domain-containing protein</fullName>
    </recommendedName>
</protein>
<evidence type="ECO:0000313" key="9">
    <source>
        <dbReference type="EMBL" id="CAD9148776.1"/>
    </source>
</evidence>
<dbReference type="InterPro" id="IPR017441">
    <property type="entry name" value="Protein_kinase_ATP_BS"/>
</dbReference>
<evidence type="ECO:0000256" key="5">
    <source>
        <dbReference type="ARBA" id="ARBA00022840"/>
    </source>
</evidence>
<dbReference type="Gene3D" id="1.10.510.10">
    <property type="entry name" value="Transferase(Phosphotransferase) domain 1"/>
    <property type="match status" value="1"/>
</dbReference>
<reference evidence="9" key="1">
    <citation type="submission" date="2021-01" db="EMBL/GenBank/DDBJ databases">
        <authorList>
            <person name="Corre E."/>
            <person name="Pelletier E."/>
            <person name="Niang G."/>
            <person name="Scheremetjew M."/>
            <person name="Finn R."/>
            <person name="Kale V."/>
            <person name="Holt S."/>
            <person name="Cochrane G."/>
            <person name="Meng A."/>
            <person name="Brown T."/>
            <person name="Cohen L."/>
        </authorList>
    </citation>
    <scope>NUCLEOTIDE SEQUENCE</scope>
    <source>
        <strain evidence="9">CCAP 1951/1</strain>
    </source>
</reference>
<dbReference type="PANTHER" id="PTHR11584:SF369">
    <property type="entry name" value="MITOGEN-ACTIVATED PROTEIN KINASE KINASE KINASE 19-RELATED"/>
    <property type="match status" value="1"/>
</dbReference>
<evidence type="ECO:0000256" key="3">
    <source>
        <dbReference type="ARBA" id="ARBA00022741"/>
    </source>
</evidence>
<feature type="compositionally biased region" description="Polar residues" evidence="7">
    <location>
        <begin position="562"/>
        <end position="574"/>
    </location>
</feature>
<keyword evidence="5 6" id="KW-0067">ATP-binding</keyword>
<dbReference type="PROSITE" id="PS00108">
    <property type="entry name" value="PROTEIN_KINASE_ST"/>
    <property type="match status" value="1"/>
</dbReference>
<proteinExistence type="predicted"/>
<evidence type="ECO:0000256" key="2">
    <source>
        <dbReference type="ARBA" id="ARBA00022679"/>
    </source>
</evidence>
<feature type="region of interest" description="Disordered" evidence="7">
    <location>
        <begin position="540"/>
        <end position="582"/>
    </location>
</feature>
<keyword evidence="4" id="KW-0418">Kinase</keyword>
<dbReference type="InterPro" id="IPR008271">
    <property type="entry name" value="Ser/Thr_kinase_AS"/>
</dbReference>
<dbReference type="GO" id="GO:0005524">
    <property type="term" value="F:ATP binding"/>
    <property type="evidence" value="ECO:0007669"/>
    <property type="project" value="UniProtKB-UniRule"/>
</dbReference>
<dbReference type="CDD" id="cd06606">
    <property type="entry name" value="STKc_MAPKKK"/>
    <property type="match status" value="1"/>
</dbReference>
<name>A0A7S1QUH5_NEODS</name>
<accession>A0A7S1QUH5</accession>
<evidence type="ECO:0000256" key="6">
    <source>
        <dbReference type="PROSITE-ProRule" id="PRU10141"/>
    </source>
</evidence>
<evidence type="ECO:0000256" key="4">
    <source>
        <dbReference type="ARBA" id="ARBA00022777"/>
    </source>
</evidence>
<keyword evidence="3 6" id="KW-0547">Nucleotide-binding</keyword>
<feature type="domain" description="Protein kinase" evidence="8">
    <location>
        <begin position="108"/>
        <end position="365"/>
    </location>
</feature>
<feature type="binding site" evidence="6">
    <location>
        <position position="137"/>
    </location>
    <ligand>
        <name>ATP</name>
        <dbReference type="ChEBI" id="CHEBI:30616"/>
    </ligand>
</feature>
<dbReference type="Pfam" id="PF00069">
    <property type="entry name" value="Pkinase"/>
    <property type="match status" value="1"/>
</dbReference>
<sequence length="582" mass="62479">MSDSDDDGPPPVRQNTGTFHLSPRRLDSGQISPMAFGDRGQSFRLLASNSFALQRVQSMATLEHSLTMSQLSSGVPKDIVRAACSSLRHYISDNGAVSVTDEAIPVNIRQGPRIGSGGYANVYSGINTITGELVAIKELEVGESSPQQFDDVAAEFNLLRRLRHPNVIRYILFEHSLSQKVCRIVMELMAGGSALTLLQNYGPLSESVLRGYVVQILAGLDFIHNNGITHRDIKPANILVHSSGVVKLADFGCSKLITARTSATQNLLGTPVYMAPEFIRGHLHQRSDIWAVGCTILELATGRRPWAETGITDHLPLMFHISSIGHGPDVPATLSPLLREFIDVCFTIDPDQRPSAAALLTHQWLVEGEDDDMCQDVIEQIGAKQTSDLVDSLMTEGLISGSVRDDRPQDAPQQLLLQPEGPEGAAEVQCTSPTNRSPAHVAGVPSGLFSSSERPAVSSDDVGAMIASESGTLESPDGSVRMNGPMHVTFPVAAGSKRMNVELDVQPSDVTVRYIDKRPSFVLNLSEGVRNQLSQAMDALSSKPDDIPTITFGEQGDPMASSGDSVTPKNSRSGGASLGTPM</sequence>
<organism evidence="9">
    <name type="scientific">Neobodo designis</name>
    <name type="common">Flagellated protozoan</name>
    <name type="synonym">Bodo designis</name>
    <dbReference type="NCBI Taxonomy" id="312471"/>
    <lineage>
        <taxon>Eukaryota</taxon>
        <taxon>Discoba</taxon>
        <taxon>Euglenozoa</taxon>
        <taxon>Kinetoplastea</taxon>
        <taxon>Metakinetoplastina</taxon>
        <taxon>Neobodonida</taxon>
        <taxon>Neobodo</taxon>
    </lineage>
</organism>
<dbReference type="GO" id="GO:0004674">
    <property type="term" value="F:protein serine/threonine kinase activity"/>
    <property type="evidence" value="ECO:0007669"/>
    <property type="project" value="UniProtKB-KW"/>
</dbReference>
<dbReference type="InterPro" id="IPR000719">
    <property type="entry name" value="Prot_kinase_dom"/>
</dbReference>
<evidence type="ECO:0000259" key="8">
    <source>
        <dbReference type="PROSITE" id="PS50011"/>
    </source>
</evidence>
<evidence type="ECO:0000256" key="7">
    <source>
        <dbReference type="SAM" id="MobiDB-lite"/>
    </source>
</evidence>